<dbReference type="EMBL" id="JACEGA010000001">
    <property type="protein sequence ID" value="MBB2184317.1"/>
    <property type="molecule type" value="Genomic_DNA"/>
</dbReference>
<dbReference type="RefSeq" id="WP_228353899.1">
    <property type="nucleotide sequence ID" value="NZ_JACEGA010000001.1"/>
</dbReference>
<dbReference type="PANTHER" id="PTHR43280:SF2">
    <property type="entry name" value="HTH-TYPE TRANSCRIPTIONAL REGULATOR EXSA"/>
    <property type="match status" value="1"/>
</dbReference>
<evidence type="ECO:0000259" key="4">
    <source>
        <dbReference type="PROSITE" id="PS01124"/>
    </source>
</evidence>
<feature type="domain" description="HTH araC/xylS-type" evidence="4">
    <location>
        <begin position="315"/>
        <end position="413"/>
    </location>
</feature>
<dbReference type="InterPro" id="IPR020449">
    <property type="entry name" value="Tscrpt_reg_AraC-type_HTH"/>
</dbReference>
<dbReference type="InterPro" id="IPR018060">
    <property type="entry name" value="HTH_AraC"/>
</dbReference>
<evidence type="ECO:0000313" key="6">
    <source>
        <dbReference type="Proteomes" id="UP000574276"/>
    </source>
</evidence>
<dbReference type="PRINTS" id="PR00032">
    <property type="entry name" value="HTHARAC"/>
</dbReference>
<accession>A0A839K4P0</accession>
<sequence>MNSTINPNNSVSQKDFWDELHMDLLISRHNASFGDYHAILERNFIFSLFFRGCSAHEMTIIQKLLKFEDYGYLLLMEFTDLNKLDASDFFNDEFYLHHFIKNILKNSNNLVGPLINNRISILITHKTILPPDQQKEESINICNRLISEINNEFHIKASIGISSLRSIYSSYPSFVEVLTCLYYVKPEGVLHYTDITPYFDNQDFDYAESEKRLLEALRLRKTEAYDYFRIIMDWLRPFNDQVKRNKIFELLVLANHAVQMDNTHEAKYINYSSYVEDFMALKGDKIIEFAFQCFIYISSYVKSQSSIDYSNHIVQATKEYLEAHYTDDISLEDAAMQVNMSPQYFSKLIKKTTGFNFIDWLSTLRVKKAKELLTNSNLTVKEVCFMVGYKDPNYFSRIFKKRIGITPSEYIKSRSVIYQQ</sequence>
<dbReference type="PROSITE" id="PS01124">
    <property type="entry name" value="HTH_ARAC_FAMILY_2"/>
    <property type="match status" value="1"/>
</dbReference>
<keyword evidence="1" id="KW-0805">Transcription regulation</keyword>
<keyword evidence="2" id="KW-0238">DNA-binding</keyword>
<comment type="caution">
    <text evidence="5">The sequence shown here is derived from an EMBL/GenBank/DDBJ whole genome shotgun (WGS) entry which is preliminary data.</text>
</comment>
<dbReference type="GO" id="GO:0003700">
    <property type="term" value="F:DNA-binding transcription factor activity"/>
    <property type="evidence" value="ECO:0007669"/>
    <property type="project" value="InterPro"/>
</dbReference>
<proteinExistence type="predicted"/>
<evidence type="ECO:0000313" key="5">
    <source>
        <dbReference type="EMBL" id="MBB2184317.1"/>
    </source>
</evidence>
<dbReference type="Gene3D" id="1.10.10.60">
    <property type="entry name" value="Homeodomain-like"/>
    <property type="match status" value="2"/>
</dbReference>
<gene>
    <name evidence="5" type="ORF">H0486_15660</name>
</gene>
<dbReference type="SMART" id="SM00342">
    <property type="entry name" value="HTH_ARAC"/>
    <property type="match status" value="1"/>
</dbReference>
<dbReference type="Pfam" id="PF12833">
    <property type="entry name" value="HTH_18"/>
    <property type="match status" value="1"/>
</dbReference>
<dbReference type="InterPro" id="IPR018062">
    <property type="entry name" value="HTH_AraC-typ_CS"/>
</dbReference>
<keyword evidence="6" id="KW-1185">Reference proteome</keyword>
<evidence type="ECO:0000256" key="2">
    <source>
        <dbReference type="ARBA" id="ARBA00023125"/>
    </source>
</evidence>
<dbReference type="PROSITE" id="PS00041">
    <property type="entry name" value="HTH_ARAC_FAMILY_1"/>
    <property type="match status" value="1"/>
</dbReference>
<dbReference type="SUPFAM" id="SSF46689">
    <property type="entry name" value="Homeodomain-like"/>
    <property type="match status" value="2"/>
</dbReference>
<dbReference type="GO" id="GO:0043565">
    <property type="term" value="F:sequence-specific DNA binding"/>
    <property type="evidence" value="ECO:0007669"/>
    <property type="project" value="InterPro"/>
</dbReference>
<name>A0A839K4P0_9FIRM</name>
<dbReference type="AlphaFoldDB" id="A0A839K4P0"/>
<evidence type="ECO:0000256" key="3">
    <source>
        <dbReference type="ARBA" id="ARBA00023163"/>
    </source>
</evidence>
<keyword evidence="3" id="KW-0804">Transcription</keyword>
<dbReference type="PANTHER" id="PTHR43280">
    <property type="entry name" value="ARAC-FAMILY TRANSCRIPTIONAL REGULATOR"/>
    <property type="match status" value="1"/>
</dbReference>
<dbReference type="InterPro" id="IPR009057">
    <property type="entry name" value="Homeodomain-like_sf"/>
</dbReference>
<protein>
    <submittedName>
        <fullName evidence="5">Helix-turn-helix transcriptional regulator</fullName>
    </submittedName>
</protein>
<organism evidence="5 6">
    <name type="scientific">Variimorphobacter saccharofermentans</name>
    <dbReference type="NCBI Taxonomy" id="2755051"/>
    <lineage>
        <taxon>Bacteria</taxon>
        <taxon>Bacillati</taxon>
        <taxon>Bacillota</taxon>
        <taxon>Clostridia</taxon>
        <taxon>Lachnospirales</taxon>
        <taxon>Lachnospiraceae</taxon>
        <taxon>Variimorphobacter</taxon>
    </lineage>
</organism>
<dbReference type="Proteomes" id="UP000574276">
    <property type="component" value="Unassembled WGS sequence"/>
</dbReference>
<reference evidence="5 6" key="1">
    <citation type="submission" date="2020-07" db="EMBL/GenBank/DDBJ databases">
        <title>Characterization and genome sequencing of isolate MD1, a novel member within the family Lachnospiraceae.</title>
        <authorList>
            <person name="Rettenmaier R."/>
            <person name="Di Bello L."/>
            <person name="Zinser C."/>
            <person name="Scheitz K."/>
            <person name="Liebl W."/>
            <person name="Zverlov V."/>
        </authorList>
    </citation>
    <scope>NUCLEOTIDE SEQUENCE [LARGE SCALE GENOMIC DNA]</scope>
    <source>
        <strain evidence="5 6">MD1</strain>
    </source>
</reference>
<evidence type="ECO:0000256" key="1">
    <source>
        <dbReference type="ARBA" id="ARBA00023015"/>
    </source>
</evidence>